<evidence type="ECO:0000313" key="1">
    <source>
        <dbReference type="EMBL" id="CAD7646669.1"/>
    </source>
</evidence>
<dbReference type="Proteomes" id="UP000759131">
    <property type="component" value="Unassembled WGS sequence"/>
</dbReference>
<name>A0A7R9LRP6_9ACAR</name>
<gene>
    <name evidence="1" type="ORF">OSB1V03_LOCUS21085</name>
</gene>
<dbReference type="EMBL" id="OC892089">
    <property type="protein sequence ID" value="CAD7646669.1"/>
    <property type="molecule type" value="Genomic_DNA"/>
</dbReference>
<dbReference type="AlphaFoldDB" id="A0A7R9LRP6"/>
<protein>
    <submittedName>
        <fullName evidence="1">Uncharacterized protein</fullName>
    </submittedName>
</protein>
<sequence length="30" mass="3649">MAPTRLRLPLILNCYITRISRQRVKNTKRH</sequence>
<evidence type="ECO:0000313" key="2">
    <source>
        <dbReference type="Proteomes" id="UP000759131"/>
    </source>
</evidence>
<dbReference type="EMBL" id="CAJPIZ010037514">
    <property type="protein sequence ID" value="CAG2121139.1"/>
    <property type="molecule type" value="Genomic_DNA"/>
</dbReference>
<accession>A0A7R9LRP6</accession>
<organism evidence="1">
    <name type="scientific">Medioppia subpectinata</name>
    <dbReference type="NCBI Taxonomy" id="1979941"/>
    <lineage>
        <taxon>Eukaryota</taxon>
        <taxon>Metazoa</taxon>
        <taxon>Ecdysozoa</taxon>
        <taxon>Arthropoda</taxon>
        <taxon>Chelicerata</taxon>
        <taxon>Arachnida</taxon>
        <taxon>Acari</taxon>
        <taxon>Acariformes</taxon>
        <taxon>Sarcoptiformes</taxon>
        <taxon>Oribatida</taxon>
        <taxon>Brachypylina</taxon>
        <taxon>Oppioidea</taxon>
        <taxon>Oppiidae</taxon>
        <taxon>Medioppia</taxon>
    </lineage>
</organism>
<reference evidence="1" key="1">
    <citation type="submission" date="2020-11" db="EMBL/GenBank/DDBJ databases">
        <authorList>
            <person name="Tran Van P."/>
        </authorList>
    </citation>
    <scope>NUCLEOTIDE SEQUENCE</scope>
</reference>
<keyword evidence="2" id="KW-1185">Reference proteome</keyword>
<proteinExistence type="predicted"/>